<evidence type="ECO:0000313" key="3">
    <source>
        <dbReference type="Proteomes" id="UP000659084"/>
    </source>
</evidence>
<sequence length="90" mass="9881">MKNTEQGSSELQLKISQLTQVMTWLLIGGAATLGRVLFSFFSGEFDPIYDSIEGALGASCLASWGKCYYDRRKLMQTLQAAETVPDSVIP</sequence>
<dbReference type="RefSeq" id="WP_021804965.1">
    <property type="nucleotide sequence ID" value="NZ_CAMISB010000014.1"/>
</dbReference>
<keyword evidence="1" id="KW-0812">Transmembrane</keyword>
<keyword evidence="1" id="KW-1133">Transmembrane helix</keyword>
<comment type="caution">
    <text evidence="2">The sequence shown here is derived from an EMBL/GenBank/DDBJ whole genome shotgun (WGS) entry which is preliminary data.</text>
</comment>
<evidence type="ECO:0000313" key="2">
    <source>
        <dbReference type="EMBL" id="MBC3212960.1"/>
    </source>
</evidence>
<accession>A0AAP7FAA8</accession>
<dbReference type="AlphaFoldDB" id="A0AAP7FAA8"/>
<keyword evidence="1" id="KW-0472">Membrane</keyword>
<dbReference type="Proteomes" id="UP000659084">
    <property type="component" value="Unassembled WGS sequence"/>
</dbReference>
<dbReference type="KEGG" id="sfg:AV650_13055"/>
<evidence type="ECO:0000256" key="1">
    <source>
        <dbReference type="SAM" id="Phobius"/>
    </source>
</evidence>
<feature type="transmembrane region" description="Helical" evidence="1">
    <location>
        <begin position="21"/>
        <end position="42"/>
    </location>
</feature>
<protein>
    <submittedName>
        <fullName evidence="2">Uncharacterized protein</fullName>
    </submittedName>
</protein>
<dbReference type="EMBL" id="JACNYO010000010">
    <property type="protein sequence ID" value="MBC3212960.1"/>
    <property type="molecule type" value="Genomic_DNA"/>
</dbReference>
<organism evidence="2 3">
    <name type="scientific">Serratia fonticola</name>
    <dbReference type="NCBI Taxonomy" id="47917"/>
    <lineage>
        <taxon>Bacteria</taxon>
        <taxon>Pseudomonadati</taxon>
        <taxon>Pseudomonadota</taxon>
        <taxon>Gammaproteobacteria</taxon>
        <taxon>Enterobacterales</taxon>
        <taxon>Yersiniaceae</taxon>
        <taxon>Serratia</taxon>
    </lineage>
</organism>
<name>A0AAP7FAA8_SERFO</name>
<gene>
    <name evidence="2" type="ORF">H8J20_12500</name>
</gene>
<proteinExistence type="predicted"/>
<reference evidence="2" key="1">
    <citation type="submission" date="2020-08" db="EMBL/GenBank/DDBJ databases">
        <title>Food and environmental bacterial isolates.</title>
        <authorList>
            <person name="Richter L."/>
            <person name="Du Plessis E.M."/>
            <person name="Duvenage S."/>
            <person name="Allam M."/>
            <person name="Korsten L."/>
        </authorList>
    </citation>
    <scope>NUCLEOTIDE SEQUENCE</scope>
    <source>
        <strain evidence="2">UPMP2127</strain>
    </source>
</reference>